<dbReference type="RefSeq" id="WP_149674713.1">
    <property type="nucleotide sequence ID" value="NZ_VTUZ01000037.1"/>
</dbReference>
<dbReference type="EMBL" id="VTUZ01000037">
    <property type="protein sequence ID" value="KAA1002591.1"/>
    <property type="molecule type" value="Genomic_DNA"/>
</dbReference>
<organism evidence="1 2">
    <name type="scientific">Paraburkholderia panacisoli</name>
    <dbReference type="NCBI Taxonomy" id="2603818"/>
    <lineage>
        <taxon>Bacteria</taxon>
        <taxon>Pseudomonadati</taxon>
        <taxon>Pseudomonadota</taxon>
        <taxon>Betaproteobacteria</taxon>
        <taxon>Burkholderiales</taxon>
        <taxon>Burkholderiaceae</taxon>
        <taxon>Paraburkholderia</taxon>
    </lineage>
</organism>
<name>A0A5B0GIV3_9BURK</name>
<proteinExistence type="predicted"/>
<sequence>MRLLQRDGIATTFDSASTVATPERGAATWTCPAMPLFLQRNDRALIVGGFNHATQHETRTAHLLEHFAKRTDRPRWIIYRRIPTDLRDLRSSVAGPGAVGEQKQREVDAVGTTVIDGCMPMACT</sequence>
<evidence type="ECO:0000313" key="1">
    <source>
        <dbReference type="EMBL" id="KAA1002591.1"/>
    </source>
</evidence>
<reference evidence="1 2" key="1">
    <citation type="submission" date="2019-08" db="EMBL/GenBank/DDBJ databases">
        <title>Paraburkholderia sp. DCY113.</title>
        <authorList>
            <person name="Kang J."/>
        </authorList>
    </citation>
    <scope>NUCLEOTIDE SEQUENCE [LARGE SCALE GENOMIC DNA]</scope>
    <source>
        <strain evidence="1 2">DCY113</strain>
    </source>
</reference>
<keyword evidence="2" id="KW-1185">Reference proteome</keyword>
<dbReference type="Proteomes" id="UP000325273">
    <property type="component" value="Unassembled WGS sequence"/>
</dbReference>
<accession>A0A5B0GIV3</accession>
<protein>
    <submittedName>
        <fullName evidence="1">Uncharacterized protein</fullName>
    </submittedName>
</protein>
<evidence type="ECO:0000313" key="2">
    <source>
        <dbReference type="Proteomes" id="UP000325273"/>
    </source>
</evidence>
<comment type="caution">
    <text evidence="1">The sequence shown here is derived from an EMBL/GenBank/DDBJ whole genome shotgun (WGS) entry which is preliminary data.</text>
</comment>
<gene>
    <name evidence="1" type="ORF">FVF58_37350</name>
</gene>
<dbReference type="AlphaFoldDB" id="A0A5B0GIV3"/>